<feature type="region of interest" description="Disordered" evidence="1">
    <location>
        <begin position="1"/>
        <end position="45"/>
    </location>
</feature>
<dbReference type="Proteomes" id="UP000828390">
    <property type="component" value="Unassembled WGS sequence"/>
</dbReference>
<protein>
    <recommendedName>
        <fullName evidence="2">Putative Dachshund-homology domain-containing protein</fullName>
    </recommendedName>
</protein>
<organism evidence="3 4">
    <name type="scientific">Dreissena polymorpha</name>
    <name type="common">Zebra mussel</name>
    <name type="synonym">Mytilus polymorpha</name>
    <dbReference type="NCBI Taxonomy" id="45954"/>
    <lineage>
        <taxon>Eukaryota</taxon>
        <taxon>Metazoa</taxon>
        <taxon>Spiralia</taxon>
        <taxon>Lophotrochozoa</taxon>
        <taxon>Mollusca</taxon>
        <taxon>Bivalvia</taxon>
        <taxon>Autobranchia</taxon>
        <taxon>Heteroconchia</taxon>
        <taxon>Euheterodonta</taxon>
        <taxon>Imparidentia</taxon>
        <taxon>Neoheterodontei</taxon>
        <taxon>Myida</taxon>
        <taxon>Dreissenoidea</taxon>
        <taxon>Dreissenidae</taxon>
        <taxon>Dreissena</taxon>
    </lineage>
</organism>
<feature type="domain" description="Putative Dachshund-homology" evidence="2">
    <location>
        <begin position="133"/>
        <end position="220"/>
    </location>
</feature>
<reference evidence="3" key="2">
    <citation type="submission" date="2020-11" db="EMBL/GenBank/DDBJ databases">
        <authorList>
            <person name="McCartney M.A."/>
            <person name="Auch B."/>
            <person name="Kono T."/>
            <person name="Mallez S."/>
            <person name="Becker A."/>
            <person name="Gohl D.M."/>
            <person name="Silverstein K.A.T."/>
            <person name="Koren S."/>
            <person name="Bechman K.B."/>
            <person name="Herman A."/>
            <person name="Abrahante J.E."/>
            <person name="Garbe J."/>
        </authorList>
    </citation>
    <scope>NUCLEOTIDE SEQUENCE</scope>
    <source>
        <strain evidence="3">Duluth1</strain>
        <tissue evidence="3">Whole animal</tissue>
    </source>
</reference>
<feature type="compositionally biased region" description="Polar residues" evidence="1">
    <location>
        <begin position="24"/>
        <end position="43"/>
    </location>
</feature>
<evidence type="ECO:0000259" key="2">
    <source>
        <dbReference type="Pfam" id="PF25867"/>
    </source>
</evidence>
<name>A0A9D4BJ56_DREPO</name>
<dbReference type="Pfam" id="PF25867">
    <property type="entry name" value="HTH_75"/>
    <property type="match status" value="1"/>
</dbReference>
<feature type="region of interest" description="Disordered" evidence="1">
    <location>
        <begin position="253"/>
        <end position="280"/>
    </location>
</feature>
<accession>A0A9D4BJ56</accession>
<evidence type="ECO:0000313" key="3">
    <source>
        <dbReference type="EMBL" id="KAH3705270.1"/>
    </source>
</evidence>
<dbReference type="AlphaFoldDB" id="A0A9D4BJ56"/>
<comment type="caution">
    <text evidence="3">The sequence shown here is derived from an EMBL/GenBank/DDBJ whole genome shotgun (WGS) entry which is preliminary data.</text>
</comment>
<feature type="compositionally biased region" description="Basic and acidic residues" evidence="1">
    <location>
        <begin position="258"/>
        <end position="280"/>
    </location>
</feature>
<gene>
    <name evidence="3" type="ORF">DPMN_080338</name>
</gene>
<sequence>MAPSTVPSSPESVNAELAPLNTKPEPSNLSTISDHSSSPNMLTVSDHDVRNRLPSLTNSVPADITTTQVSTSLTSDLSQLDILKNEFKLDSYVHSKSDIFNDSPAPLISQPSVASLLAQPTSFSVEYQAPWIVTVSMFWNDLPAIMISNQPYVRLVDIHKQILPAKDTGILKKRCQLMAIPVENCTEMQRYFIVQYGRAVNSKSTLIISLENAKELVGYYVNPQPKTPNPSDHKSIIEHRREQLRRIALAKRAAIRAQKPDKKDGGKASREHKDLTGSER</sequence>
<evidence type="ECO:0000256" key="1">
    <source>
        <dbReference type="SAM" id="MobiDB-lite"/>
    </source>
</evidence>
<dbReference type="InterPro" id="IPR059069">
    <property type="entry name" value="DHD_metazoa"/>
</dbReference>
<keyword evidence="4" id="KW-1185">Reference proteome</keyword>
<reference evidence="3" key="1">
    <citation type="journal article" date="2019" name="bioRxiv">
        <title>The Genome of the Zebra Mussel, Dreissena polymorpha: A Resource for Invasive Species Research.</title>
        <authorList>
            <person name="McCartney M.A."/>
            <person name="Auch B."/>
            <person name="Kono T."/>
            <person name="Mallez S."/>
            <person name="Zhang Y."/>
            <person name="Obille A."/>
            <person name="Becker A."/>
            <person name="Abrahante J.E."/>
            <person name="Garbe J."/>
            <person name="Badalamenti J.P."/>
            <person name="Herman A."/>
            <person name="Mangelson H."/>
            <person name="Liachko I."/>
            <person name="Sullivan S."/>
            <person name="Sone E.D."/>
            <person name="Koren S."/>
            <person name="Silverstein K.A.T."/>
            <person name="Beckman K.B."/>
            <person name="Gohl D.M."/>
        </authorList>
    </citation>
    <scope>NUCLEOTIDE SEQUENCE</scope>
    <source>
        <strain evidence="3">Duluth1</strain>
        <tissue evidence="3">Whole animal</tissue>
    </source>
</reference>
<feature type="compositionally biased region" description="Polar residues" evidence="1">
    <location>
        <begin position="1"/>
        <end position="12"/>
    </location>
</feature>
<dbReference type="EMBL" id="JAIWYP010000015">
    <property type="protein sequence ID" value="KAH3705270.1"/>
    <property type="molecule type" value="Genomic_DNA"/>
</dbReference>
<proteinExistence type="predicted"/>
<evidence type="ECO:0000313" key="4">
    <source>
        <dbReference type="Proteomes" id="UP000828390"/>
    </source>
</evidence>